<comment type="cofactor">
    <cofactor evidence="1">
        <name>iron-sulfur cluster</name>
        <dbReference type="ChEBI" id="CHEBI:30408"/>
    </cofactor>
</comment>
<keyword evidence="6" id="KW-0479">Metal-binding</keyword>
<dbReference type="NCBIfam" id="TIGR02929">
    <property type="entry name" value="anfG_nitrog"/>
    <property type="match status" value="1"/>
</dbReference>
<dbReference type="InterPro" id="IPR004349">
    <property type="entry name" value="V/Nase_d_su"/>
</dbReference>
<dbReference type="EMBL" id="JBHSAF010000014">
    <property type="protein sequence ID" value="MFC3913874.1"/>
    <property type="molecule type" value="Genomic_DNA"/>
</dbReference>
<dbReference type="RefSeq" id="WP_377152288.1">
    <property type="nucleotide sequence ID" value="NZ_JBHSAF010000014.1"/>
</dbReference>
<evidence type="ECO:0000256" key="4">
    <source>
        <dbReference type="ARBA" id="ARBA00012773"/>
    </source>
</evidence>
<comment type="function">
    <text evidence="2">The key enzymatic reactions in nitrogen fixation are catalyzed by the nitrogenase complex, which has 2 components: the iron protein (component 2) and a component 1 which is either a molybdenum-iron protein, a vanadium-iron, or an iron-iron protein.</text>
</comment>
<comment type="subunit">
    <text evidence="3">Hexamer of two alpha, two beta, and two delta chains.</text>
</comment>
<sequence length="118" mass="13969">MEQQPPLQQQIEQMIDYIMKKCLWQFHSRSWDRERQNAQILGTTTALLCDEPVELSTPEQRCYWADAVCLAEAYRERFAWLATMSHHEIRALMQGVHQRLDFLTISGSLNAELTDRHY</sequence>
<organism evidence="15 16">
    <name type="scientific">Pseudaeromonas sharmana</name>
    <dbReference type="NCBI Taxonomy" id="328412"/>
    <lineage>
        <taxon>Bacteria</taxon>
        <taxon>Pseudomonadati</taxon>
        <taxon>Pseudomonadota</taxon>
        <taxon>Gammaproteobacteria</taxon>
        <taxon>Aeromonadales</taxon>
        <taxon>Aeromonadaceae</taxon>
        <taxon>Pseudaeromonas</taxon>
    </lineage>
</organism>
<evidence type="ECO:0000256" key="8">
    <source>
        <dbReference type="ARBA" id="ARBA00022840"/>
    </source>
</evidence>
<evidence type="ECO:0000313" key="15">
    <source>
        <dbReference type="EMBL" id="MFC3913874.1"/>
    </source>
</evidence>
<evidence type="ECO:0000256" key="7">
    <source>
        <dbReference type="ARBA" id="ARBA00022741"/>
    </source>
</evidence>
<keyword evidence="16" id="KW-1185">Reference proteome</keyword>
<dbReference type="Pfam" id="PF03139">
    <property type="entry name" value="AnfG_VnfG"/>
    <property type="match status" value="1"/>
</dbReference>
<comment type="caution">
    <text evidence="15">The sequence shown here is derived from an EMBL/GenBank/DDBJ whole genome shotgun (WGS) entry which is preliminary data.</text>
</comment>
<evidence type="ECO:0000313" key="16">
    <source>
        <dbReference type="Proteomes" id="UP001595692"/>
    </source>
</evidence>
<keyword evidence="8" id="KW-0067">ATP-binding</keyword>
<dbReference type="Proteomes" id="UP001595692">
    <property type="component" value="Unassembled WGS sequence"/>
</dbReference>
<dbReference type="EC" id="1.18.6.1" evidence="4"/>
<evidence type="ECO:0000256" key="3">
    <source>
        <dbReference type="ARBA" id="ARBA00011515"/>
    </source>
</evidence>
<evidence type="ECO:0000256" key="12">
    <source>
        <dbReference type="ARBA" id="ARBA00023231"/>
    </source>
</evidence>
<comment type="catalytic activity">
    <reaction evidence="14">
        <text>N2 + 8 reduced [2Fe-2S]-[ferredoxin] + 16 ATP + 16 H2O = H2 + 8 oxidized [2Fe-2S]-[ferredoxin] + 2 NH4(+) + 16 ADP + 16 phosphate + 6 H(+)</text>
        <dbReference type="Rhea" id="RHEA:21448"/>
        <dbReference type="Rhea" id="RHEA-COMP:10000"/>
        <dbReference type="Rhea" id="RHEA-COMP:10001"/>
        <dbReference type="ChEBI" id="CHEBI:15377"/>
        <dbReference type="ChEBI" id="CHEBI:15378"/>
        <dbReference type="ChEBI" id="CHEBI:17997"/>
        <dbReference type="ChEBI" id="CHEBI:18276"/>
        <dbReference type="ChEBI" id="CHEBI:28938"/>
        <dbReference type="ChEBI" id="CHEBI:30616"/>
        <dbReference type="ChEBI" id="CHEBI:33737"/>
        <dbReference type="ChEBI" id="CHEBI:33738"/>
        <dbReference type="ChEBI" id="CHEBI:43474"/>
        <dbReference type="ChEBI" id="CHEBI:456216"/>
        <dbReference type="EC" id="1.18.6.1"/>
    </reaction>
</comment>
<evidence type="ECO:0000256" key="10">
    <source>
        <dbReference type="ARBA" id="ARBA00023004"/>
    </source>
</evidence>
<evidence type="ECO:0000256" key="9">
    <source>
        <dbReference type="ARBA" id="ARBA00023002"/>
    </source>
</evidence>
<name>A0ABV8CP63_9GAMM</name>
<keyword evidence="12" id="KW-0535">Nitrogen fixation</keyword>
<evidence type="ECO:0000256" key="5">
    <source>
        <dbReference type="ARBA" id="ARBA00015525"/>
    </source>
</evidence>
<evidence type="ECO:0000256" key="6">
    <source>
        <dbReference type="ARBA" id="ARBA00022723"/>
    </source>
</evidence>
<proteinExistence type="predicted"/>
<evidence type="ECO:0000256" key="11">
    <source>
        <dbReference type="ARBA" id="ARBA00023014"/>
    </source>
</evidence>
<evidence type="ECO:0000256" key="13">
    <source>
        <dbReference type="ARBA" id="ARBA00030899"/>
    </source>
</evidence>
<keyword evidence="9 15" id="KW-0560">Oxidoreductase</keyword>
<keyword evidence="7" id="KW-0547">Nucleotide-binding</keyword>
<protein>
    <recommendedName>
        <fullName evidence="5">Nitrogenase iron-iron protein delta chain</fullName>
        <ecNumber evidence="4">1.18.6.1</ecNumber>
    </recommendedName>
    <alternativeName>
        <fullName evidence="13">Nitrogenase component I</fullName>
    </alternativeName>
</protein>
<reference evidence="16" key="1">
    <citation type="journal article" date="2019" name="Int. J. Syst. Evol. Microbiol.">
        <title>The Global Catalogue of Microorganisms (GCM) 10K type strain sequencing project: providing services to taxonomists for standard genome sequencing and annotation.</title>
        <authorList>
            <consortium name="The Broad Institute Genomics Platform"/>
            <consortium name="The Broad Institute Genome Sequencing Center for Infectious Disease"/>
            <person name="Wu L."/>
            <person name="Ma J."/>
        </authorList>
    </citation>
    <scope>NUCLEOTIDE SEQUENCE [LARGE SCALE GENOMIC DNA]</scope>
    <source>
        <strain evidence="16">CCUG 54939</strain>
    </source>
</reference>
<gene>
    <name evidence="15" type="primary">anfG</name>
    <name evidence="15" type="ORF">ACFOSS_10395</name>
</gene>
<dbReference type="GO" id="GO:0016163">
    <property type="term" value="F:nitrogenase activity"/>
    <property type="evidence" value="ECO:0007669"/>
    <property type="project" value="UniProtKB-EC"/>
</dbReference>
<keyword evidence="11" id="KW-0411">Iron-sulfur</keyword>
<accession>A0ABV8CP63</accession>
<keyword evidence="10" id="KW-0408">Iron</keyword>
<evidence type="ECO:0000256" key="14">
    <source>
        <dbReference type="ARBA" id="ARBA00047967"/>
    </source>
</evidence>
<evidence type="ECO:0000256" key="2">
    <source>
        <dbReference type="ARBA" id="ARBA00004064"/>
    </source>
</evidence>
<evidence type="ECO:0000256" key="1">
    <source>
        <dbReference type="ARBA" id="ARBA00001915"/>
    </source>
</evidence>
<dbReference type="InterPro" id="IPR014278">
    <property type="entry name" value="Nase_Fe-Fe_dsu"/>
</dbReference>